<protein>
    <submittedName>
        <fullName evidence="1">Uncharacterized protein</fullName>
    </submittedName>
</protein>
<accession>A0A4Y9Y3X8</accession>
<name>A0A4Y9Y3X8_9APHY</name>
<sequence>MQPAGHHGLSDDIWSIILTLTDPSDARTLSLVSRNSHPAARRVVLSRADITEQGQLEHALAFMIEEPHRRACWLRELHINEHALDGFENSWDTIAEGSSLAARFADLLGAAQNITSIALPYVESMLQAEPRAGTALASLARLNVVKLSDVFTQSLDMANTMASSPTEVALALYVPCDSEYSASEFSVVLSHLALFRKTSVVEIQFCELSGGGYEYPSESGVELRRLGQHPTVRELCLRGSGALPWFHIFPNMEMLRMRWMDDSHAEFDWQEWAWTDSVPLVDVTADDESQLVCLAGTHGRPKLRQLHLRLAPSLSPDPYREIPTFKADSLRPVCLTFPLAEWQAPWNTDLPHWNGRLEDPAGPEGRLRYLQVAAMCNSDEDIPVRWVESLLPALRVPQLVCLRVNFHVATPSGKVTRLDEARRMLVEHLPSLHYLCIAEGQFPVEDIISAFHPRFVGECAWWRLHEVAGERRSESISCAAGERVERYLRSAEFEETLSLDGFVLNDGLFTQFQLVKACNFMLDDPDHRACWLCELYVQPYALADLKDGHTAEAVSALVQLAGLLEAAQNIQTLSLPYMEVLVVAEPRIGTALISLTRLQDVELRGVSFHVLDVANKMVSRPSRVSLGFVSPLAGISEHIVQLSHLTLLENARRVNIMFSDADDADEFKQPSDFDVELAQLGQYPSVRELCLYLCGPLPIFHIYPNMQILRMRRLNASFRRFDWRTWAWTGSVPLIKADATNNDNRVQRTPYRMGRLPTGLKPCEDTHGFGISQSLAQAPSLTCLLHGWYV</sequence>
<gene>
    <name evidence="1" type="ORF">EVJ58_g7829</name>
</gene>
<organism evidence="1 2">
    <name type="scientific">Rhodofomes roseus</name>
    <dbReference type="NCBI Taxonomy" id="34475"/>
    <lineage>
        <taxon>Eukaryota</taxon>
        <taxon>Fungi</taxon>
        <taxon>Dikarya</taxon>
        <taxon>Basidiomycota</taxon>
        <taxon>Agaricomycotina</taxon>
        <taxon>Agaricomycetes</taxon>
        <taxon>Polyporales</taxon>
        <taxon>Rhodofomes</taxon>
    </lineage>
</organism>
<proteinExistence type="predicted"/>
<dbReference type="EMBL" id="SEKV01000530">
    <property type="protein sequence ID" value="TFY56131.1"/>
    <property type="molecule type" value="Genomic_DNA"/>
</dbReference>
<evidence type="ECO:0000313" key="1">
    <source>
        <dbReference type="EMBL" id="TFY56131.1"/>
    </source>
</evidence>
<dbReference type="AlphaFoldDB" id="A0A4Y9Y3X8"/>
<reference evidence="1 2" key="1">
    <citation type="submission" date="2019-01" db="EMBL/GenBank/DDBJ databases">
        <title>Genome sequencing of the rare red list fungi Fomitopsis rosea.</title>
        <authorList>
            <person name="Buettner E."/>
            <person name="Kellner H."/>
        </authorList>
    </citation>
    <scope>NUCLEOTIDE SEQUENCE [LARGE SCALE GENOMIC DNA]</scope>
    <source>
        <strain evidence="1 2">DSM 105464</strain>
    </source>
</reference>
<evidence type="ECO:0000313" key="2">
    <source>
        <dbReference type="Proteomes" id="UP000298390"/>
    </source>
</evidence>
<dbReference type="Proteomes" id="UP000298390">
    <property type="component" value="Unassembled WGS sequence"/>
</dbReference>
<comment type="caution">
    <text evidence="1">The sequence shown here is derived from an EMBL/GenBank/DDBJ whole genome shotgun (WGS) entry which is preliminary data.</text>
</comment>
<dbReference type="STRING" id="34475.A0A4Y9Y3X8"/>